<name>A0AC60W119_9ARCH</name>
<gene>
    <name evidence="1" type="ORF">H2B03_08875</name>
</gene>
<organism evidence="1 2">
    <name type="scientific">Candidatus Nitrosomaritimum aestuariumsis</name>
    <dbReference type="NCBI Taxonomy" id="3342354"/>
    <lineage>
        <taxon>Archaea</taxon>
        <taxon>Nitrososphaerota</taxon>
        <taxon>Nitrososphaeria</taxon>
        <taxon>Nitrosopumilales</taxon>
        <taxon>Nitrosopumilaceae</taxon>
        <taxon>Candidatus Nitrosomaritimum</taxon>
    </lineage>
</organism>
<comment type="caution">
    <text evidence="1">The sequence shown here is derived from an EMBL/GenBank/DDBJ whole genome shotgun (WGS) entry which is preliminary data.</text>
</comment>
<evidence type="ECO:0000313" key="1">
    <source>
        <dbReference type="EMBL" id="MBA4453256.1"/>
    </source>
</evidence>
<dbReference type="Proteomes" id="UP000559653">
    <property type="component" value="Unassembled WGS sequence"/>
</dbReference>
<proteinExistence type="predicted"/>
<protein>
    <submittedName>
        <fullName evidence="1">Uncharacterized protein</fullName>
    </submittedName>
</protein>
<dbReference type="EMBL" id="JACEMZ010000098">
    <property type="protein sequence ID" value="MBA4453256.1"/>
    <property type="molecule type" value="Genomic_DNA"/>
</dbReference>
<accession>A0AC60W119</accession>
<sequence length="176" mass="19598">MMGQQKLLVLGLCGVLLFTSAILYQNASAESLPQWIKNTALWYGQGSISETEFLNAIKFLIDNDLIEVEEQKNDQIVSENLNARVTIPNGNYDIANTGFYIPLNLEVTVGTTVGWVNDDSVPHTIQSQDPQGNIIGLFNSAPLMTGDVFEYTFEESGVYNYFCSLHPWRVGIVTVR</sequence>
<evidence type="ECO:0000313" key="2">
    <source>
        <dbReference type="Proteomes" id="UP000559653"/>
    </source>
</evidence>
<reference evidence="1 2" key="1">
    <citation type="journal article" date="2020" name="Appl. Environ. Microbiol.">
        <title>Genomic Characteristics of a Novel Species of Ammonia-Oxidizing Archaea from the Jiulong River Estuary.</title>
        <authorList>
            <person name="Zou D."/>
            <person name="Wan R."/>
            <person name="Han L."/>
            <person name="Xu M.N."/>
            <person name="Liu Y."/>
            <person name="Liu H."/>
            <person name="Kao S.J."/>
            <person name="Li M."/>
        </authorList>
    </citation>
    <scope>NUCLEOTIDE SEQUENCE [LARGE SCALE GENOMIC DNA]</scope>
    <source>
        <strain evidence="1">W1bin1</strain>
    </source>
</reference>